<name>A0AAD7N9Q6_9AGAR</name>
<dbReference type="EMBL" id="JARKIB010000058">
    <property type="protein sequence ID" value="KAJ7752678.1"/>
    <property type="molecule type" value="Genomic_DNA"/>
</dbReference>
<organism evidence="2 3">
    <name type="scientific">Mycena metata</name>
    <dbReference type="NCBI Taxonomy" id="1033252"/>
    <lineage>
        <taxon>Eukaryota</taxon>
        <taxon>Fungi</taxon>
        <taxon>Dikarya</taxon>
        <taxon>Basidiomycota</taxon>
        <taxon>Agaricomycotina</taxon>
        <taxon>Agaricomycetes</taxon>
        <taxon>Agaricomycetidae</taxon>
        <taxon>Agaricales</taxon>
        <taxon>Marasmiineae</taxon>
        <taxon>Mycenaceae</taxon>
        <taxon>Mycena</taxon>
    </lineage>
</organism>
<evidence type="ECO:0000256" key="1">
    <source>
        <dbReference type="SAM" id="MobiDB-lite"/>
    </source>
</evidence>
<feature type="region of interest" description="Disordered" evidence="1">
    <location>
        <begin position="78"/>
        <end position="99"/>
    </location>
</feature>
<comment type="caution">
    <text evidence="2">The sequence shown here is derived from an EMBL/GenBank/DDBJ whole genome shotgun (WGS) entry which is preliminary data.</text>
</comment>
<dbReference type="Proteomes" id="UP001215598">
    <property type="component" value="Unassembled WGS sequence"/>
</dbReference>
<evidence type="ECO:0000313" key="3">
    <source>
        <dbReference type="Proteomes" id="UP001215598"/>
    </source>
</evidence>
<reference evidence="2" key="1">
    <citation type="submission" date="2023-03" db="EMBL/GenBank/DDBJ databases">
        <title>Massive genome expansion in bonnet fungi (Mycena s.s.) driven by repeated elements and novel gene families across ecological guilds.</title>
        <authorList>
            <consortium name="Lawrence Berkeley National Laboratory"/>
            <person name="Harder C.B."/>
            <person name="Miyauchi S."/>
            <person name="Viragh M."/>
            <person name="Kuo A."/>
            <person name="Thoen E."/>
            <person name="Andreopoulos B."/>
            <person name="Lu D."/>
            <person name="Skrede I."/>
            <person name="Drula E."/>
            <person name="Henrissat B."/>
            <person name="Morin E."/>
            <person name="Kohler A."/>
            <person name="Barry K."/>
            <person name="LaButti K."/>
            <person name="Morin E."/>
            <person name="Salamov A."/>
            <person name="Lipzen A."/>
            <person name="Mereny Z."/>
            <person name="Hegedus B."/>
            <person name="Baldrian P."/>
            <person name="Stursova M."/>
            <person name="Weitz H."/>
            <person name="Taylor A."/>
            <person name="Grigoriev I.V."/>
            <person name="Nagy L.G."/>
            <person name="Martin F."/>
            <person name="Kauserud H."/>
        </authorList>
    </citation>
    <scope>NUCLEOTIDE SEQUENCE</scope>
    <source>
        <strain evidence="2">CBHHK182m</strain>
    </source>
</reference>
<evidence type="ECO:0008006" key="4">
    <source>
        <dbReference type="Google" id="ProtNLM"/>
    </source>
</evidence>
<evidence type="ECO:0000313" key="2">
    <source>
        <dbReference type="EMBL" id="KAJ7752678.1"/>
    </source>
</evidence>
<dbReference type="AlphaFoldDB" id="A0AAD7N9Q6"/>
<gene>
    <name evidence="2" type="ORF">B0H16DRAFT_1723601</name>
</gene>
<protein>
    <recommendedName>
        <fullName evidence="4">F-box domain-containing protein</fullName>
    </recommendedName>
</protein>
<proteinExistence type="predicted"/>
<accession>A0AAD7N9Q6</accession>
<keyword evidence="3" id="KW-1185">Reference proteome</keyword>
<sequence length="444" mass="48407">MERLMEYITTQGSMDGASWKEQLTVLSSDVEDTSKRMVLYTMSARRLFKTAVVSPRHYRTVSRFLEFLVNNDIEEHCDASETGGSVSSASDMDTADDDTSCDASSFEACSDVDMTEDVDANDTTVGATRPVGFNDLPPEIGLEVIRDLTYADKSRLSVASLTSAAVVSQALRQSAVEILLRFRLRFEEVQLMLTATGSIICGSAVPALLKAPPSFEPGDLDFAAASGQGAFVVDFLIIAGGYKITKNAVDYSRMAGINKLWTLRNGSLKVNVMESVSNNALDVVTFFHLSCVYGAWTATGVWHGYAAETTSGIAMTTPAKFPIRSAVARRRSMWIVLRKYMARGFTIELNEYTVAHRCGVDLNCPATLRTSDDEGCSFTAFPDWHYTTDATPHPVVCWSMGGTGCPQGILHRPGGQVTPATAVIDDNWKHLVRLFMNSSVPPSD</sequence>